<dbReference type="RefSeq" id="WP_027884750.1">
    <property type="nucleotide sequence ID" value="NZ_BMWY01000001.1"/>
</dbReference>
<sequence>MNEEKLNAFKIELLLALIDCNDVEKLNRIKAILNKKHFSVREETSQYAAKKNEEVVPQNFYDELEKDFELYQKGKLEAKSWDEVKQGLKEKYDF</sequence>
<comment type="caution">
    <text evidence="1">The sequence shown here is derived from an EMBL/GenBank/DDBJ whole genome shotgun (WGS) entry which is preliminary data.</text>
</comment>
<dbReference type="GeneID" id="94367709"/>
<dbReference type="Proteomes" id="UP000615593">
    <property type="component" value="Unassembled WGS sequence"/>
</dbReference>
<reference evidence="2" key="1">
    <citation type="journal article" date="2019" name="Int. J. Syst. Evol. Microbiol.">
        <title>The Global Catalogue of Microorganisms (GCM) 10K type strain sequencing project: providing services to taxonomists for standard genome sequencing and annotation.</title>
        <authorList>
            <consortium name="The Broad Institute Genomics Platform"/>
            <consortium name="The Broad Institute Genome Sequencing Center for Infectious Disease"/>
            <person name="Wu L."/>
            <person name="Ma J."/>
        </authorList>
    </citation>
    <scope>NUCLEOTIDE SEQUENCE [LARGE SCALE GENOMIC DNA]</scope>
    <source>
        <strain evidence="2">KCTC 12708</strain>
    </source>
</reference>
<keyword evidence="2" id="KW-1185">Reference proteome</keyword>
<evidence type="ECO:0008006" key="3">
    <source>
        <dbReference type="Google" id="ProtNLM"/>
    </source>
</evidence>
<accession>A0ABQ3BG62</accession>
<organism evidence="1 2">
    <name type="scientific">Mesonia mobilis</name>
    <dbReference type="NCBI Taxonomy" id="369791"/>
    <lineage>
        <taxon>Bacteria</taxon>
        <taxon>Pseudomonadati</taxon>
        <taxon>Bacteroidota</taxon>
        <taxon>Flavobacteriia</taxon>
        <taxon>Flavobacteriales</taxon>
        <taxon>Flavobacteriaceae</taxon>
        <taxon>Mesonia</taxon>
    </lineage>
</organism>
<proteinExistence type="predicted"/>
<gene>
    <name evidence="1" type="ORF">GCM10008088_00710</name>
</gene>
<evidence type="ECO:0000313" key="1">
    <source>
        <dbReference type="EMBL" id="GGZ43637.1"/>
    </source>
</evidence>
<name>A0ABQ3BG62_9FLAO</name>
<protein>
    <recommendedName>
        <fullName evidence="3">Addiction module component</fullName>
    </recommendedName>
</protein>
<evidence type="ECO:0000313" key="2">
    <source>
        <dbReference type="Proteomes" id="UP000615593"/>
    </source>
</evidence>
<dbReference type="EMBL" id="BMWY01000001">
    <property type="protein sequence ID" value="GGZ43637.1"/>
    <property type="molecule type" value="Genomic_DNA"/>
</dbReference>